<dbReference type="AlphaFoldDB" id="A0A075ASM0"/>
<dbReference type="EMBL" id="KE561068">
    <property type="protein sequence ID" value="EPZ33281.1"/>
    <property type="molecule type" value="Genomic_DNA"/>
</dbReference>
<dbReference type="PRINTS" id="PR01167">
    <property type="entry name" value="INSADHFAMILY"/>
</dbReference>
<dbReference type="InterPro" id="IPR020904">
    <property type="entry name" value="Sc_DH/Rdtase_CS"/>
</dbReference>
<dbReference type="PRINTS" id="PR00080">
    <property type="entry name" value="SDRFAMILY"/>
</dbReference>
<dbReference type="GO" id="GO:0016616">
    <property type="term" value="F:oxidoreductase activity, acting on the CH-OH group of donors, NAD or NADP as acceptor"/>
    <property type="evidence" value="ECO:0007669"/>
    <property type="project" value="TreeGrafter"/>
</dbReference>
<reference evidence="4 5" key="1">
    <citation type="journal article" date="2013" name="Curr. Biol.">
        <title>Shared signatures of parasitism and phylogenomics unite Cryptomycota and microsporidia.</title>
        <authorList>
            <person name="James T.Y."/>
            <person name="Pelin A."/>
            <person name="Bonen L."/>
            <person name="Ahrendt S."/>
            <person name="Sain D."/>
            <person name="Corradi N."/>
            <person name="Stajich J.E."/>
        </authorList>
    </citation>
    <scope>NUCLEOTIDE SEQUENCE [LARGE SCALE GENOMIC DNA]</scope>
    <source>
        <strain evidence="4 5">CSF55</strain>
    </source>
</reference>
<sequence>MKPNGLIVNISSLSGIYPFKGAPVYSASKAGIVSFTRALGDYAKKNGIRIACLCPSFAETKLLKGVDKRLYEKYLIPISYVIKALEIALDDRSINGVCLRITPEFKIDVYPKSKL</sequence>
<evidence type="ECO:0000256" key="3">
    <source>
        <dbReference type="ARBA" id="ARBA00023002"/>
    </source>
</evidence>
<proteinExistence type="inferred from homology"/>
<dbReference type="InterPro" id="IPR036291">
    <property type="entry name" value="NAD(P)-bd_dom_sf"/>
</dbReference>
<dbReference type="Proteomes" id="UP000030755">
    <property type="component" value="Unassembled WGS sequence"/>
</dbReference>
<evidence type="ECO:0000313" key="5">
    <source>
        <dbReference type="Proteomes" id="UP000030755"/>
    </source>
</evidence>
<dbReference type="STRING" id="988480.A0A075ASM0"/>
<dbReference type="InterPro" id="IPR002347">
    <property type="entry name" value="SDR_fam"/>
</dbReference>
<organism evidence="4 5">
    <name type="scientific">Rozella allomycis (strain CSF55)</name>
    <dbReference type="NCBI Taxonomy" id="988480"/>
    <lineage>
        <taxon>Eukaryota</taxon>
        <taxon>Fungi</taxon>
        <taxon>Fungi incertae sedis</taxon>
        <taxon>Cryptomycota</taxon>
        <taxon>Cryptomycota incertae sedis</taxon>
        <taxon>Rozella</taxon>
    </lineage>
</organism>
<dbReference type="GO" id="GO:0005737">
    <property type="term" value="C:cytoplasm"/>
    <property type="evidence" value="ECO:0007669"/>
    <property type="project" value="TreeGrafter"/>
</dbReference>
<accession>A0A075ASM0</accession>
<keyword evidence="5" id="KW-1185">Reference proteome</keyword>
<evidence type="ECO:0000256" key="1">
    <source>
        <dbReference type="ARBA" id="ARBA00006484"/>
    </source>
</evidence>
<dbReference type="Gene3D" id="3.40.50.720">
    <property type="entry name" value="NAD(P)-binding Rossmann-like Domain"/>
    <property type="match status" value="1"/>
</dbReference>
<dbReference type="OrthoDB" id="4131217at2759"/>
<dbReference type="PANTHER" id="PTHR44229:SF4">
    <property type="entry name" value="15-HYDROXYPROSTAGLANDIN DEHYDROGENASE [NAD(+)]"/>
    <property type="match status" value="1"/>
</dbReference>
<keyword evidence="3" id="KW-0560">Oxidoreductase</keyword>
<keyword evidence="2" id="KW-0521">NADP</keyword>
<evidence type="ECO:0000313" key="4">
    <source>
        <dbReference type="EMBL" id="EPZ33281.1"/>
    </source>
</evidence>
<dbReference type="SUPFAM" id="SSF51735">
    <property type="entry name" value="NAD(P)-binding Rossmann-fold domains"/>
    <property type="match status" value="1"/>
</dbReference>
<evidence type="ECO:0000256" key="2">
    <source>
        <dbReference type="ARBA" id="ARBA00022857"/>
    </source>
</evidence>
<comment type="similarity">
    <text evidence="1">Belongs to the short-chain dehydrogenases/reductases (SDR) family.</text>
</comment>
<dbReference type="HOGENOM" id="CLU_2110364_0_0_1"/>
<name>A0A075ASM0_ROZAC</name>
<dbReference type="PROSITE" id="PS00061">
    <property type="entry name" value="ADH_SHORT"/>
    <property type="match status" value="1"/>
</dbReference>
<gene>
    <name evidence="4" type="ORF">O9G_001632</name>
</gene>
<dbReference type="Pfam" id="PF00106">
    <property type="entry name" value="adh_short"/>
    <property type="match status" value="1"/>
</dbReference>
<dbReference type="PANTHER" id="PTHR44229">
    <property type="entry name" value="15-HYDROXYPROSTAGLANDIN DEHYDROGENASE [NAD(+)]"/>
    <property type="match status" value="1"/>
</dbReference>
<protein>
    <submittedName>
        <fullName evidence="4">Short-chain dehydrogenase/reductase domain-containing protein</fullName>
    </submittedName>
</protein>